<protein>
    <submittedName>
        <fullName evidence="2">Uncharacterized protein</fullName>
    </submittedName>
</protein>
<dbReference type="EMBL" id="AJAT01000011">
    <property type="protein sequence ID" value="EOL46157.1"/>
    <property type="molecule type" value="Genomic_DNA"/>
</dbReference>
<organism evidence="2 3">
    <name type="scientific">Enterococcus phoeniculicola ATCC BAA-412</name>
    <dbReference type="NCBI Taxonomy" id="1158610"/>
    <lineage>
        <taxon>Bacteria</taxon>
        <taxon>Bacillati</taxon>
        <taxon>Bacillota</taxon>
        <taxon>Bacilli</taxon>
        <taxon>Lactobacillales</taxon>
        <taxon>Enterococcaceae</taxon>
        <taxon>Enterococcus</taxon>
    </lineage>
</organism>
<sequence length="50" mass="5755">MFGLVDFWGMTFGGTTQDTYEKSKSKKSPLPLIILLFSLIIGYLIFLYFL</sequence>
<evidence type="ECO:0000313" key="3">
    <source>
        <dbReference type="Proteomes" id="UP000013785"/>
    </source>
</evidence>
<keyword evidence="1" id="KW-0472">Membrane</keyword>
<dbReference type="RefSeq" id="WP_010767635.1">
    <property type="nucleotide sequence ID" value="NZ_ASWE01000002.1"/>
</dbReference>
<gene>
    <name evidence="2" type="ORF">UC3_00963</name>
</gene>
<keyword evidence="1" id="KW-0812">Transmembrane</keyword>
<comment type="caution">
    <text evidence="2">The sequence shown here is derived from an EMBL/GenBank/DDBJ whole genome shotgun (WGS) entry which is preliminary data.</text>
</comment>
<evidence type="ECO:0000256" key="1">
    <source>
        <dbReference type="SAM" id="Phobius"/>
    </source>
</evidence>
<keyword evidence="3" id="KW-1185">Reference proteome</keyword>
<dbReference type="PATRIC" id="fig|1158610.3.peg.943"/>
<dbReference type="HOGENOM" id="CLU_3117656_0_0_9"/>
<reference evidence="2 3" key="1">
    <citation type="submission" date="2013-02" db="EMBL/GenBank/DDBJ databases">
        <title>The Genome Sequence of Enterococcus phoeniculicola BAA-412.</title>
        <authorList>
            <consortium name="The Broad Institute Genome Sequencing Platform"/>
            <consortium name="The Broad Institute Genome Sequencing Center for Infectious Disease"/>
            <person name="Earl A.M."/>
            <person name="Gilmore M.S."/>
            <person name="Lebreton F."/>
            <person name="Walker B."/>
            <person name="Young S.K."/>
            <person name="Zeng Q."/>
            <person name="Gargeya S."/>
            <person name="Fitzgerald M."/>
            <person name="Haas B."/>
            <person name="Abouelleil A."/>
            <person name="Alvarado L."/>
            <person name="Arachchi H.M."/>
            <person name="Berlin A.M."/>
            <person name="Chapman S.B."/>
            <person name="Dewar J."/>
            <person name="Goldberg J."/>
            <person name="Griggs A."/>
            <person name="Gujja S."/>
            <person name="Hansen M."/>
            <person name="Howarth C."/>
            <person name="Imamovic A."/>
            <person name="Larimer J."/>
            <person name="McCowan C."/>
            <person name="Murphy C."/>
            <person name="Neiman D."/>
            <person name="Pearson M."/>
            <person name="Priest M."/>
            <person name="Roberts A."/>
            <person name="Saif S."/>
            <person name="Shea T."/>
            <person name="Sisk P."/>
            <person name="Sykes S."/>
            <person name="Wortman J."/>
            <person name="Nusbaum C."/>
            <person name="Birren B."/>
        </authorList>
    </citation>
    <scope>NUCLEOTIDE SEQUENCE [LARGE SCALE GENOMIC DNA]</scope>
    <source>
        <strain evidence="2 3">ATCC BAA-412</strain>
    </source>
</reference>
<name>R3WFB8_9ENTE</name>
<keyword evidence="1" id="KW-1133">Transmembrane helix</keyword>
<dbReference type="AlphaFoldDB" id="R3WFB8"/>
<evidence type="ECO:0000313" key="2">
    <source>
        <dbReference type="EMBL" id="EOL46157.1"/>
    </source>
</evidence>
<accession>R3WFB8</accession>
<feature type="transmembrane region" description="Helical" evidence="1">
    <location>
        <begin position="30"/>
        <end position="49"/>
    </location>
</feature>
<dbReference type="STRING" id="154621.RV11_GL002557"/>
<dbReference type="Proteomes" id="UP000013785">
    <property type="component" value="Unassembled WGS sequence"/>
</dbReference>
<proteinExistence type="predicted"/>